<dbReference type="Gene3D" id="2.30.260.10">
    <property type="entry name" value="putative xylanase like domain"/>
    <property type="match status" value="1"/>
</dbReference>
<dbReference type="Pfam" id="PF07313">
    <property type="entry name" value="AmiA-like"/>
    <property type="match status" value="1"/>
</dbReference>
<dbReference type="Proteomes" id="UP000182660">
    <property type="component" value="Unassembled WGS sequence"/>
</dbReference>
<dbReference type="RefSeq" id="WP_075473246.1">
    <property type="nucleotide sequence ID" value="NZ_CAWQZC010000066.1"/>
</dbReference>
<name>A0A1K9ZM62_9GAMM</name>
<reference evidence="2 4" key="1">
    <citation type="submission" date="2016-11" db="EMBL/GenBank/DDBJ databases">
        <authorList>
            <person name="Klemetsen T."/>
        </authorList>
    </citation>
    <scope>NUCLEOTIDE SEQUENCE [LARGE SCALE GENOMIC DNA]</scope>
    <source>
        <strain evidence="2">MT 2528</strain>
    </source>
</reference>
<protein>
    <recommendedName>
        <fullName evidence="6">Lipoprotein</fullName>
    </recommendedName>
</protein>
<dbReference type="OrthoDB" id="9796191at2"/>
<dbReference type="InterPro" id="IPR010846">
    <property type="entry name" value="AmiA-like"/>
</dbReference>
<organism evidence="3 5">
    <name type="scientific">Moritella viscosa</name>
    <dbReference type="NCBI Taxonomy" id="80854"/>
    <lineage>
        <taxon>Bacteria</taxon>
        <taxon>Pseudomonadati</taxon>
        <taxon>Pseudomonadota</taxon>
        <taxon>Gammaproteobacteria</taxon>
        <taxon>Alteromonadales</taxon>
        <taxon>Moritellaceae</taxon>
        <taxon>Moritella</taxon>
    </lineage>
</organism>
<dbReference type="EMBL" id="FPLD01000111">
    <property type="protein sequence ID" value="SGZ13784.1"/>
    <property type="molecule type" value="Genomic_DNA"/>
</dbReference>
<sequence length="285" mass="32562">MKLKILSVYLIPILLSGVANSVTLKNVDANVISKVVIDNYKMHDFDFYASDYETKANKLNHILNSNKEDNKKIQSISKLFLNTPYVRNRLIGSNKEPEQLVADFQALDCFTFLDYVEALRKSDNLSDDFSRNLIRTRYKNDNVDYLSRKHFFSDWSYVDSHGNRNAEDVTTSLTNNTKTISKELNEKEDGGRYLNGLQVIHRVINYIPGKNINQNVINNLKNGDYIGIYTNIKGLDVTHTGIFINGKNGPVFRNASSLSKNMKVVDTPFLEYTKEKPGIVVYRAI</sequence>
<accession>A0A1K9ZM62</accession>
<evidence type="ECO:0000313" key="2">
    <source>
        <dbReference type="EMBL" id="SGY99131.1"/>
    </source>
</evidence>
<reference evidence="3 5" key="2">
    <citation type="submission" date="2016-11" db="EMBL/GenBank/DDBJ databases">
        <authorList>
            <person name="Jaros S."/>
            <person name="Januszkiewicz K."/>
            <person name="Wedrychowicz H."/>
        </authorList>
    </citation>
    <scope>NUCLEOTIDE SEQUENCE [LARGE SCALE GENOMIC DNA]</scope>
    <source>
        <strain evidence="3">NVI 5450</strain>
    </source>
</reference>
<gene>
    <name evidence="2" type="ORF">MT2528_3785</name>
    <name evidence="3" type="ORF">NVI5450_3968</name>
</gene>
<dbReference type="AlphaFoldDB" id="A0A1K9ZM62"/>
<evidence type="ECO:0008006" key="6">
    <source>
        <dbReference type="Google" id="ProtNLM"/>
    </source>
</evidence>
<evidence type="ECO:0000256" key="1">
    <source>
        <dbReference type="SAM" id="SignalP"/>
    </source>
</evidence>
<keyword evidence="4" id="KW-1185">Reference proteome</keyword>
<dbReference type="SUPFAM" id="SSF54001">
    <property type="entry name" value="Cysteine proteinases"/>
    <property type="match status" value="1"/>
</dbReference>
<dbReference type="InterPro" id="IPR038765">
    <property type="entry name" value="Papain-like_cys_pep_sf"/>
</dbReference>
<dbReference type="Proteomes" id="UP000183794">
    <property type="component" value="Unassembled WGS sequence"/>
</dbReference>
<evidence type="ECO:0000313" key="3">
    <source>
        <dbReference type="EMBL" id="SGZ13784.1"/>
    </source>
</evidence>
<dbReference type="GeneID" id="61297591"/>
<dbReference type="Gene3D" id="1.10.3670.10">
    <property type="entry name" value="Putative xylanase like domain"/>
    <property type="match status" value="1"/>
</dbReference>
<dbReference type="EMBL" id="FPLJ01000082">
    <property type="protein sequence ID" value="SGY99131.1"/>
    <property type="molecule type" value="Genomic_DNA"/>
</dbReference>
<keyword evidence="1" id="KW-0732">Signal</keyword>
<feature type="signal peptide" evidence="1">
    <location>
        <begin position="1"/>
        <end position="21"/>
    </location>
</feature>
<proteinExistence type="predicted"/>
<feature type="chain" id="PRO_5012566400" description="Lipoprotein" evidence="1">
    <location>
        <begin position="22"/>
        <end position="285"/>
    </location>
</feature>
<evidence type="ECO:0000313" key="5">
    <source>
        <dbReference type="Proteomes" id="UP000183794"/>
    </source>
</evidence>
<evidence type="ECO:0000313" key="4">
    <source>
        <dbReference type="Proteomes" id="UP000182660"/>
    </source>
</evidence>